<dbReference type="Proteomes" id="UP001212152">
    <property type="component" value="Unassembled WGS sequence"/>
</dbReference>
<reference evidence="3" key="1">
    <citation type="submission" date="2020-05" db="EMBL/GenBank/DDBJ databases">
        <title>Phylogenomic resolution of chytrid fungi.</title>
        <authorList>
            <person name="Stajich J.E."/>
            <person name="Amses K."/>
            <person name="Simmons R."/>
            <person name="Seto K."/>
            <person name="Myers J."/>
            <person name="Bonds A."/>
            <person name="Quandt C.A."/>
            <person name="Barry K."/>
            <person name="Liu P."/>
            <person name="Grigoriev I."/>
            <person name="Longcore J.E."/>
            <person name="James T.Y."/>
        </authorList>
    </citation>
    <scope>NUCLEOTIDE SEQUENCE</scope>
    <source>
        <strain evidence="3">JEL0379</strain>
    </source>
</reference>
<name>A0AAD5TG88_9FUNG</name>
<sequence length="147" mass="16348">TNTEVPDLDTDTLNLVFSHSGKFQSFIDQMKHGNRTLQEQLQGQENQLGNITTATMGTFKEILKSVGFDEKTLPKTITPDDMMRLLGQVQTVSPVALSEIAGMRNLIATMKAQRTSELVDTGSQYEVQEQPTSATKRPRMYPSPIDT</sequence>
<evidence type="ECO:0000313" key="4">
    <source>
        <dbReference type="Proteomes" id="UP001212152"/>
    </source>
</evidence>
<keyword evidence="4" id="KW-1185">Reference proteome</keyword>
<keyword evidence="1" id="KW-0175">Coiled coil</keyword>
<dbReference type="EMBL" id="JADGJQ010000269">
    <property type="protein sequence ID" value="KAJ3164536.1"/>
    <property type="molecule type" value="Genomic_DNA"/>
</dbReference>
<gene>
    <name evidence="3" type="ORF">HDU87_003597</name>
</gene>
<organism evidence="3 4">
    <name type="scientific">Geranomyces variabilis</name>
    <dbReference type="NCBI Taxonomy" id="109894"/>
    <lineage>
        <taxon>Eukaryota</taxon>
        <taxon>Fungi</taxon>
        <taxon>Fungi incertae sedis</taxon>
        <taxon>Chytridiomycota</taxon>
        <taxon>Chytridiomycota incertae sedis</taxon>
        <taxon>Chytridiomycetes</taxon>
        <taxon>Spizellomycetales</taxon>
        <taxon>Powellomycetaceae</taxon>
        <taxon>Geranomyces</taxon>
    </lineage>
</organism>
<accession>A0AAD5TG88</accession>
<feature type="non-terminal residue" evidence="3">
    <location>
        <position position="1"/>
    </location>
</feature>
<evidence type="ECO:0000256" key="1">
    <source>
        <dbReference type="SAM" id="Coils"/>
    </source>
</evidence>
<comment type="caution">
    <text evidence="3">The sequence shown here is derived from an EMBL/GenBank/DDBJ whole genome shotgun (WGS) entry which is preliminary data.</text>
</comment>
<dbReference type="AlphaFoldDB" id="A0AAD5TG88"/>
<feature type="coiled-coil region" evidence="1">
    <location>
        <begin position="27"/>
        <end position="54"/>
    </location>
</feature>
<proteinExistence type="predicted"/>
<feature type="non-terminal residue" evidence="3">
    <location>
        <position position="147"/>
    </location>
</feature>
<feature type="region of interest" description="Disordered" evidence="2">
    <location>
        <begin position="118"/>
        <end position="147"/>
    </location>
</feature>
<protein>
    <submittedName>
        <fullName evidence="3">Uncharacterized protein</fullName>
    </submittedName>
</protein>
<evidence type="ECO:0000256" key="2">
    <source>
        <dbReference type="SAM" id="MobiDB-lite"/>
    </source>
</evidence>
<evidence type="ECO:0000313" key="3">
    <source>
        <dbReference type="EMBL" id="KAJ3164536.1"/>
    </source>
</evidence>
<feature type="compositionally biased region" description="Polar residues" evidence="2">
    <location>
        <begin position="118"/>
        <end position="135"/>
    </location>
</feature>